<sequence>MLTKTLTGNCISIFRRRNHEQMEFCHRFLILLGKPQSSSPARLRHISSFSSQCFCRPKKKYTCNTVKSSSLSVTGGQQYSQIYPCSTIYQSFSTSAADYQKDKPNDKETAESEITDKTESSDSVEQNLSIFQRFKKAYKEHGKVLIGVHLVTSTFWFGSFYYLALSGIDVVPLLERMGAGETIMKPFKSSHAGEIAVAYLLYKLATPARYTVTLAGTNFTIKYLQKSGKMVKPAERESFKEIYKDGKQELKEKRKEIDTKIKTRTQKYSKK</sequence>
<dbReference type="Pfam" id="PF06916">
    <property type="entry name" value="FAM210A-B_dom"/>
    <property type="match status" value="1"/>
</dbReference>
<comment type="subcellular location">
    <subcellularLocation>
        <location evidence="1">Membrane</location>
        <topology evidence="1">Single-pass membrane protein</topology>
    </subcellularLocation>
</comment>
<evidence type="ECO:0000256" key="8">
    <source>
        <dbReference type="SAM" id="Phobius"/>
    </source>
</evidence>
<reference evidence="10" key="1">
    <citation type="submission" date="2018-11" db="EMBL/GenBank/DDBJ databases">
        <authorList>
            <person name="Alioto T."/>
            <person name="Alioto T."/>
        </authorList>
    </citation>
    <scope>NUCLEOTIDE SEQUENCE</scope>
</reference>
<gene>
    <name evidence="10" type="ORF">MGAL_10B044218</name>
</gene>
<dbReference type="EMBL" id="UYJE01005776">
    <property type="protein sequence ID" value="VDI40254.1"/>
    <property type="molecule type" value="Genomic_DNA"/>
</dbReference>
<evidence type="ECO:0000256" key="6">
    <source>
        <dbReference type="SAM" id="Coils"/>
    </source>
</evidence>
<proteinExistence type="predicted"/>
<feature type="coiled-coil region" evidence="6">
    <location>
        <begin position="236"/>
        <end position="267"/>
    </location>
</feature>
<comment type="caution">
    <text evidence="10">The sequence shown here is derived from an EMBL/GenBank/DDBJ whole genome shotgun (WGS) entry which is preliminary data.</text>
</comment>
<protein>
    <recommendedName>
        <fullName evidence="9">DUF1279 domain-containing protein</fullName>
    </recommendedName>
</protein>
<keyword evidence="4 6" id="KW-0175">Coiled coil</keyword>
<name>A0A8B6EUR1_MYTGA</name>
<dbReference type="GO" id="GO:0016020">
    <property type="term" value="C:membrane"/>
    <property type="evidence" value="ECO:0007669"/>
    <property type="project" value="UniProtKB-SubCell"/>
</dbReference>
<accession>A0A8B6EUR1</accession>
<dbReference type="PANTHER" id="PTHR21377:SF1">
    <property type="entry name" value="PROTEIN FAM210A"/>
    <property type="match status" value="1"/>
</dbReference>
<evidence type="ECO:0000313" key="11">
    <source>
        <dbReference type="Proteomes" id="UP000596742"/>
    </source>
</evidence>
<feature type="transmembrane region" description="Helical" evidence="8">
    <location>
        <begin position="144"/>
        <end position="164"/>
    </location>
</feature>
<evidence type="ECO:0000256" key="5">
    <source>
        <dbReference type="ARBA" id="ARBA00023136"/>
    </source>
</evidence>
<evidence type="ECO:0000256" key="4">
    <source>
        <dbReference type="ARBA" id="ARBA00023054"/>
    </source>
</evidence>
<dbReference type="InterPro" id="IPR045866">
    <property type="entry name" value="FAM210A/B-like"/>
</dbReference>
<dbReference type="GO" id="GO:0005739">
    <property type="term" value="C:mitochondrion"/>
    <property type="evidence" value="ECO:0007669"/>
    <property type="project" value="TreeGrafter"/>
</dbReference>
<dbReference type="InterPro" id="IPR009688">
    <property type="entry name" value="FAM210A/B-like_dom"/>
</dbReference>
<keyword evidence="3 8" id="KW-1133">Transmembrane helix</keyword>
<keyword evidence="5 8" id="KW-0472">Membrane</keyword>
<evidence type="ECO:0000259" key="9">
    <source>
        <dbReference type="Pfam" id="PF06916"/>
    </source>
</evidence>
<evidence type="ECO:0000256" key="3">
    <source>
        <dbReference type="ARBA" id="ARBA00022989"/>
    </source>
</evidence>
<evidence type="ECO:0000256" key="1">
    <source>
        <dbReference type="ARBA" id="ARBA00004167"/>
    </source>
</evidence>
<feature type="compositionally biased region" description="Basic and acidic residues" evidence="7">
    <location>
        <begin position="99"/>
        <end position="120"/>
    </location>
</feature>
<dbReference type="Proteomes" id="UP000596742">
    <property type="component" value="Unassembled WGS sequence"/>
</dbReference>
<keyword evidence="11" id="KW-1185">Reference proteome</keyword>
<feature type="region of interest" description="Disordered" evidence="7">
    <location>
        <begin position="98"/>
        <end position="121"/>
    </location>
</feature>
<feature type="domain" description="DUF1279" evidence="9">
    <location>
        <begin position="132"/>
        <end position="218"/>
    </location>
</feature>
<evidence type="ECO:0000256" key="7">
    <source>
        <dbReference type="SAM" id="MobiDB-lite"/>
    </source>
</evidence>
<keyword evidence="2 8" id="KW-0812">Transmembrane</keyword>
<organism evidence="10 11">
    <name type="scientific">Mytilus galloprovincialis</name>
    <name type="common">Mediterranean mussel</name>
    <dbReference type="NCBI Taxonomy" id="29158"/>
    <lineage>
        <taxon>Eukaryota</taxon>
        <taxon>Metazoa</taxon>
        <taxon>Spiralia</taxon>
        <taxon>Lophotrochozoa</taxon>
        <taxon>Mollusca</taxon>
        <taxon>Bivalvia</taxon>
        <taxon>Autobranchia</taxon>
        <taxon>Pteriomorphia</taxon>
        <taxon>Mytilida</taxon>
        <taxon>Mytiloidea</taxon>
        <taxon>Mytilidae</taxon>
        <taxon>Mytilinae</taxon>
        <taxon>Mytilus</taxon>
    </lineage>
</organism>
<evidence type="ECO:0000313" key="10">
    <source>
        <dbReference type="EMBL" id="VDI40254.1"/>
    </source>
</evidence>
<dbReference type="OrthoDB" id="5874039at2759"/>
<dbReference type="AlphaFoldDB" id="A0A8B6EUR1"/>
<dbReference type="PANTHER" id="PTHR21377">
    <property type="entry name" value="PROTEIN FAM210B, MITOCHONDRIAL"/>
    <property type="match status" value="1"/>
</dbReference>
<evidence type="ECO:0000256" key="2">
    <source>
        <dbReference type="ARBA" id="ARBA00022692"/>
    </source>
</evidence>